<evidence type="ECO:0000313" key="4">
    <source>
        <dbReference type="Proteomes" id="UP000245590"/>
    </source>
</evidence>
<organism evidence="3 4">
    <name type="scientific">Brachybacterium endophyticum</name>
    <dbReference type="NCBI Taxonomy" id="2182385"/>
    <lineage>
        <taxon>Bacteria</taxon>
        <taxon>Bacillati</taxon>
        <taxon>Actinomycetota</taxon>
        <taxon>Actinomycetes</taxon>
        <taxon>Micrococcales</taxon>
        <taxon>Dermabacteraceae</taxon>
        <taxon>Brachybacterium</taxon>
    </lineage>
</organism>
<keyword evidence="4" id="KW-1185">Reference proteome</keyword>
<feature type="domain" description="DUF4097" evidence="2">
    <location>
        <begin position="159"/>
        <end position="233"/>
    </location>
</feature>
<dbReference type="RefSeq" id="WP_109275514.1">
    <property type="nucleotide sequence ID" value="NZ_QFKX01000002.1"/>
</dbReference>
<feature type="transmembrane region" description="Helical" evidence="1">
    <location>
        <begin position="21"/>
        <end position="42"/>
    </location>
</feature>
<proteinExistence type="predicted"/>
<name>A0A2U2RM21_9MICO</name>
<keyword evidence="1" id="KW-0812">Transmembrane</keyword>
<dbReference type="OrthoDB" id="4792012at2"/>
<sequence>MPTTLLPPRPLGAARGRDRTVRVVLTVIALVAVLLSVGGIAARSIASHIEASTYPVVSSRLEAGDPRDLTVTTDVTDIRVIRTDEADEVTLALVDPGTTTLPAADARLRARWIRSGDQDSGESVRVKRPLLDGPTTWFRGESRDLLIAVPRDTARDLTLRVRSSVGGIDVDGSFAGLDLHADTGDITASEVSTTGTLRAATDVGDIDVSLADAGAGAIRATTSTGDISVQAPCCKTWQVDADSDVGTVDVDPSLRGGQKTLRTHSDIGDVTVVRR</sequence>
<evidence type="ECO:0000259" key="2">
    <source>
        <dbReference type="Pfam" id="PF13349"/>
    </source>
</evidence>
<dbReference type="AlphaFoldDB" id="A0A2U2RM21"/>
<dbReference type="Pfam" id="PF13349">
    <property type="entry name" value="DUF4097"/>
    <property type="match status" value="1"/>
</dbReference>
<dbReference type="EMBL" id="QFKX01000002">
    <property type="protein sequence ID" value="PWH06918.1"/>
    <property type="molecule type" value="Genomic_DNA"/>
</dbReference>
<dbReference type="InterPro" id="IPR025164">
    <property type="entry name" value="Toastrack_DUF4097"/>
</dbReference>
<keyword evidence="1" id="KW-1133">Transmembrane helix</keyword>
<comment type="caution">
    <text evidence="3">The sequence shown here is derived from an EMBL/GenBank/DDBJ whole genome shotgun (WGS) entry which is preliminary data.</text>
</comment>
<keyword evidence="1" id="KW-0472">Membrane</keyword>
<evidence type="ECO:0000313" key="3">
    <source>
        <dbReference type="EMBL" id="PWH06918.1"/>
    </source>
</evidence>
<evidence type="ECO:0000256" key="1">
    <source>
        <dbReference type="SAM" id="Phobius"/>
    </source>
</evidence>
<reference evidence="3 4" key="1">
    <citation type="submission" date="2018-05" db="EMBL/GenBank/DDBJ databases">
        <title>Brachybacterium sp. M1HQ-2T, whole genome shotgun sequence.</title>
        <authorList>
            <person name="Tuo L."/>
        </authorList>
    </citation>
    <scope>NUCLEOTIDE SEQUENCE [LARGE SCALE GENOMIC DNA]</scope>
    <source>
        <strain evidence="3 4">M1HQ-2</strain>
    </source>
</reference>
<gene>
    <name evidence="3" type="ORF">DEO23_08465</name>
</gene>
<protein>
    <recommendedName>
        <fullName evidence="2">DUF4097 domain-containing protein</fullName>
    </recommendedName>
</protein>
<accession>A0A2U2RM21</accession>
<dbReference type="Proteomes" id="UP000245590">
    <property type="component" value="Unassembled WGS sequence"/>
</dbReference>